<dbReference type="AlphaFoldDB" id="A0AA41RRZ1"/>
<keyword evidence="4" id="KW-1185">Reference proteome</keyword>
<dbReference type="InterPro" id="IPR007736">
    <property type="entry name" value="Caleosin-related"/>
</dbReference>
<evidence type="ECO:0000313" key="3">
    <source>
        <dbReference type="EMBL" id="MCL7025762.1"/>
    </source>
</evidence>
<dbReference type="PANTHER" id="PTHR31495:SF1">
    <property type="entry name" value="INACTIVE PEROXYGENASE-LIKE PROTEIN-RELATED"/>
    <property type="match status" value="1"/>
</dbReference>
<gene>
    <name evidence="3" type="ORF">MKW94_011015</name>
</gene>
<dbReference type="Pfam" id="PF05042">
    <property type="entry name" value="Caleosin"/>
    <property type="match status" value="1"/>
</dbReference>
<name>A0AA41RRZ1_PAPNU</name>
<feature type="transmembrane region" description="Helical" evidence="2">
    <location>
        <begin position="49"/>
        <end position="67"/>
    </location>
</feature>
<evidence type="ECO:0000313" key="4">
    <source>
        <dbReference type="Proteomes" id="UP001177140"/>
    </source>
</evidence>
<dbReference type="SUPFAM" id="SSF47473">
    <property type="entry name" value="EF-hand"/>
    <property type="match status" value="1"/>
</dbReference>
<keyword evidence="2" id="KW-0812">Transmembrane</keyword>
<sequence length="192" mass="21604">MAATSSNPSEEPLMNDSQSTILQKHAAFFDRNKDGLIYPWETYQGCREIGIGILLSAGAGIAINLAFSGKTRPGKSLNLLFPIDVRNVIKSRHTSDSGVYDAEGEFDPAKFDEIFHKHSKANADALTADELSDFLKANRLPKDYYGWVIGFLEWKVLFSVCKDKNGLLQKETLRAFYTGDLFYQLEQERARK</sequence>
<dbReference type="GO" id="GO:0005509">
    <property type="term" value="F:calcium ion binding"/>
    <property type="evidence" value="ECO:0007669"/>
    <property type="project" value="TreeGrafter"/>
</dbReference>
<proteinExistence type="inferred from homology"/>
<keyword evidence="2" id="KW-0472">Membrane</keyword>
<keyword evidence="2" id="KW-1133">Transmembrane helix</keyword>
<protein>
    <recommendedName>
        <fullName evidence="5">Caleosin</fullName>
    </recommendedName>
</protein>
<accession>A0AA41RRZ1</accession>
<dbReference type="InterPro" id="IPR011992">
    <property type="entry name" value="EF-hand-dom_pair"/>
</dbReference>
<evidence type="ECO:0000256" key="1">
    <source>
        <dbReference type="ARBA" id="ARBA00006765"/>
    </source>
</evidence>
<dbReference type="PANTHER" id="PTHR31495">
    <property type="entry name" value="PEROXYGENASE 3-RELATED"/>
    <property type="match status" value="1"/>
</dbReference>
<dbReference type="GO" id="GO:0004497">
    <property type="term" value="F:monooxygenase activity"/>
    <property type="evidence" value="ECO:0007669"/>
    <property type="project" value="TreeGrafter"/>
</dbReference>
<evidence type="ECO:0000256" key="2">
    <source>
        <dbReference type="SAM" id="Phobius"/>
    </source>
</evidence>
<reference evidence="3" key="1">
    <citation type="submission" date="2022-03" db="EMBL/GenBank/DDBJ databases">
        <title>A functionally conserved STORR gene fusion in Papaver species that diverged 16.8 million years ago.</title>
        <authorList>
            <person name="Catania T."/>
        </authorList>
    </citation>
    <scope>NUCLEOTIDE SEQUENCE</scope>
    <source>
        <strain evidence="3">S-191538</strain>
    </source>
</reference>
<comment type="caution">
    <text evidence="3">The sequence shown here is derived from an EMBL/GenBank/DDBJ whole genome shotgun (WGS) entry which is preliminary data.</text>
</comment>
<evidence type="ECO:0008006" key="5">
    <source>
        <dbReference type="Google" id="ProtNLM"/>
    </source>
</evidence>
<comment type="similarity">
    <text evidence="1">Belongs to the caleosin family.</text>
</comment>
<dbReference type="EMBL" id="JAJJMA010048809">
    <property type="protein sequence ID" value="MCL7025762.1"/>
    <property type="molecule type" value="Genomic_DNA"/>
</dbReference>
<organism evidence="3 4">
    <name type="scientific">Papaver nudicaule</name>
    <name type="common">Iceland poppy</name>
    <dbReference type="NCBI Taxonomy" id="74823"/>
    <lineage>
        <taxon>Eukaryota</taxon>
        <taxon>Viridiplantae</taxon>
        <taxon>Streptophyta</taxon>
        <taxon>Embryophyta</taxon>
        <taxon>Tracheophyta</taxon>
        <taxon>Spermatophyta</taxon>
        <taxon>Magnoliopsida</taxon>
        <taxon>Ranunculales</taxon>
        <taxon>Papaveraceae</taxon>
        <taxon>Papaveroideae</taxon>
        <taxon>Papaver</taxon>
    </lineage>
</organism>
<dbReference type="Proteomes" id="UP001177140">
    <property type="component" value="Unassembled WGS sequence"/>
</dbReference>